<feature type="compositionally biased region" description="Polar residues" evidence="3">
    <location>
        <begin position="722"/>
        <end position="736"/>
    </location>
</feature>
<proteinExistence type="inferred from homology"/>
<feature type="compositionally biased region" description="Low complexity" evidence="3">
    <location>
        <begin position="776"/>
        <end position="791"/>
    </location>
</feature>
<comment type="similarity">
    <text evidence="2">Belongs to the IQD family.</text>
</comment>
<dbReference type="Pfam" id="PF00612">
    <property type="entry name" value="IQ"/>
    <property type="match status" value="2"/>
</dbReference>
<dbReference type="PANTHER" id="PTHR32295:SF154">
    <property type="entry name" value="PROTEIN IQ-DOMAIN 32"/>
    <property type="match status" value="1"/>
</dbReference>
<dbReference type="Proteomes" id="UP000734854">
    <property type="component" value="Unassembled WGS sequence"/>
</dbReference>
<dbReference type="AlphaFoldDB" id="A0A8J5FGC9"/>
<dbReference type="PROSITE" id="PS50096">
    <property type="entry name" value="IQ"/>
    <property type="match status" value="2"/>
</dbReference>
<feature type="region of interest" description="Disordered" evidence="3">
    <location>
        <begin position="169"/>
        <end position="189"/>
    </location>
</feature>
<sequence>MRRFPAEFKLTEAAAACCDRTHTHGATPSAVRKHEIVRRKSGIREAEAMGKPAGSCFKIMGCGGGGGDAVENDDLLPEEVHFIFSLFFNRAFKFSLPLFKIIGYWQATTSADNRRWSFRKRSSKHRVLSNTVISEPISVCSSKESQELSTANLQSPNFSFPEAVQEQEKQTKTSQLPSEISNTEATSTLSNKTATPAGLALSESIVVVFQASIRGYLAREELHKLKCIVKLQAIVRGYLVRKQAIGTLQCIQAIIRMQVLEEGGSFNNPDKSQINKLLKNRFARQLFESTPRKKSIFVKCGPSESDSVWKWLKRWTAVTSSGVSQQPVKKFDIGHRLLEGKTDDAESVPKKSIPHAVSSDFSDPVLVTSKLIMEDDGKHDFMIENIGGFQSCTSGFQSCTSLAAQYNSNYLQEDAEKLQPKNDILDILDNTESKVVNDERLDCIASNKQAEANRSSGLTGDTSSVRKCSFNHDTGKACSEILENGGKKFAISSRKPCNPAFVAAQSKFEELSSKLAVGLSVSSAYQISSSKSKSENQTIHASSLADDNTEEISAKTSVFYDSKLQTAASECGTEISISSTLDSPDRSDTEDGEIVLEIRTLENKNYGIAADAENAFEPSSLSGNGRPDGKDDESAHSIASINFMQLDNNPAETTTSDAATHLELTTEHGRSLEEPPINYELAADPHGTPSSGISENSIKKKKYDTTSTHRQRLQFIGKKPSSGPNNDSGIRCSTENLSKDVKIPKRHNSFGMAKNDNVEQEPRLSSSNSLPGYMQATASARAKACASTSRKSSPDMQDNQQKKRHSLPIENGKQSSSPRMQRSASQAQPDAKANCVHSPHTSAGELLLLL</sequence>
<name>A0A8J5FGC9_ZINOF</name>
<dbReference type="GO" id="GO:0005516">
    <property type="term" value="F:calmodulin binding"/>
    <property type="evidence" value="ECO:0007669"/>
    <property type="project" value="UniProtKB-KW"/>
</dbReference>
<evidence type="ECO:0000256" key="1">
    <source>
        <dbReference type="ARBA" id="ARBA00022860"/>
    </source>
</evidence>
<evidence type="ECO:0000313" key="5">
    <source>
        <dbReference type="Proteomes" id="UP000734854"/>
    </source>
</evidence>
<dbReference type="InterPro" id="IPR000048">
    <property type="entry name" value="IQ_motif_EF-hand-BS"/>
</dbReference>
<reference evidence="4 5" key="1">
    <citation type="submission" date="2020-08" db="EMBL/GenBank/DDBJ databases">
        <title>Plant Genome Project.</title>
        <authorList>
            <person name="Zhang R.-G."/>
        </authorList>
    </citation>
    <scope>NUCLEOTIDE SEQUENCE [LARGE SCALE GENOMIC DNA]</scope>
    <source>
        <tissue evidence="4">Rhizome</tissue>
    </source>
</reference>
<keyword evidence="1" id="KW-0112">Calmodulin-binding</keyword>
<evidence type="ECO:0000256" key="3">
    <source>
        <dbReference type="SAM" id="MobiDB-lite"/>
    </source>
</evidence>
<keyword evidence="5" id="KW-1185">Reference proteome</keyword>
<comment type="caution">
    <text evidence="4">The sequence shown here is derived from an EMBL/GenBank/DDBJ whole genome shotgun (WGS) entry which is preliminary data.</text>
</comment>
<feature type="region of interest" description="Disordered" evidence="3">
    <location>
        <begin position="682"/>
        <end position="841"/>
    </location>
</feature>
<dbReference type="Gene3D" id="1.20.5.190">
    <property type="match status" value="1"/>
</dbReference>
<evidence type="ECO:0008006" key="6">
    <source>
        <dbReference type="Google" id="ProtNLM"/>
    </source>
</evidence>
<protein>
    <recommendedName>
        <fullName evidence="6">DUF4005 domain-containing protein</fullName>
    </recommendedName>
</protein>
<organism evidence="4 5">
    <name type="scientific">Zingiber officinale</name>
    <name type="common">Ginger</name>
    <name type="synonym">Amomum zingiber</name>
    <dbReference type="NCBI Taxonomy" id="94328"/>
    <lineage>
        <taxon>Eukaryota</taxon>
        <taxon>Viridiplantae</taxon>
        <taxon>Streptophyta</taxon>
        <taxon>Embryophyta</taxon>
        <taxon>Tracheophyta</taxon>
        <taxon>Spermatophyta</taxon>
        <taxon>Magnoliopsida</taxon>
        <taxon>Liliopsida</taxon>
        <taxon>Zingiberales</taxon>
        <taxon>Zingiberaceae</taxon>
        <taxon>Zingiber</taxon>
    </lineage>
</organism>
<dbReference type="SMART" id="SM00015">
    <property type="entry name" value="IQ"/>
    <property type="match status" value="2"/>
</dbReference>
<gene>
    <name evidence="4" type="ORF">ZIOFF_055421</name>
</gene>
<accession>A0A8J5FGC9</accession>
<dbReference type="PANTHER" id="PTHR32295">
    <property type="entry name" value="IQ-DOMAIN 5-RELATED"/>
    <property type="match status" value="1"/>
</dbReference>
<dbReference type="EMBL" id="JACMSC010000015">
    <property type="protein sequence ID" value="KAG6486841.1"/>
    <property type="molecule type" value="Genomic_DNA"/>
</dbReference>
<evidence type="ECO:0000256" key="2">
    <source>
        <dbReference type="ARBA" id="ARBA00024341"/>
    </source>
</evidence>
<evidence type="ECO:0000313" key="4">
    <source>
        <dbReference type="EMBL" id="KAG6486841.1"/>
    </source>
</evidence>
<feature type="compositionally biased region" description="Polar residues" evidence="3">
    <location>
        <begin position="172"/>
        <end position="189"/>
    </location>
</feature>
<feature type="compositionally biased region" description="Polar residues" evidence="3">
    <location>
        <begin position="812"/>
        <end position="828"/>
    </location>
</feature>